<reference evidence="8" key="2">
    <citation type="submission" date="2021-04" db="EMBL/GenBank/DDBJ databases">
        <authorList>
            <person name="Gilroy R."/>
        </authorList>
    </citation>
    <scope>NUCLEOTIDE SEQUENCE</scope>
    <source>
        <strain evidence="8">CHK186-1790</strain>
    </source>
</reference>
<protein>
    <submittedName>
        <fullName evidence="8">4Fe-4S dicluster domain-containing protein</fullName>
    </submittedName>
</protein>
<dbReference type="InterPro" id="IPR007202">
    <property type="entry name" value="4Fe-4S_dom"/>
</dbReference>
<dbReference type="PANTHER" id="PTHR43560:SF1">
    <property type="entry name" value="ION-TRANSLOCATING OXIDOREDUCTASE COMPLEX SUBUNIT B"/>
    <property type="match status" value="1"/>
</dbReference>
<dbReference type="GO" id="GO:0046872">
    <property type="term" value="F:metal ion binding"/>
    <property type="evidence" value="ECO:0007669"/>
    <property type="project" value="UniProtKB-KW"/>
</dbReference>
<dbReference type="InterPro" id="IPR009016">
    <property type="entry name" value="Fe_hydrogenase"/>
</dbReference>
<dbReference type="Pfam" id="PF04060">
    <property type="entry name" value="FeS"/>
    <property type="match status" value="1"/>
</dbReference>
<keyword evidence="3" id="KW-0408">Iron</keyword>
<dbReference type="InterPro" id="IPR004108">
    <property type="entry name" value="Fe_hydrogenase_lsu_C"/>
</dbReference>
<dbReference type="GO" id="GO:0051539">
    <property type="term" value="F:4 iron, 4 sulfur cluster binding"/>
    <property type="evidence" value="ECO:0007669"/>
    <property type="project" value="UniProtKB-KW"/>
</dbReference>
<dbReference type="Gene3D" id="3.30.70.20">
    <property type="match status" value="1"/>
</dbReference>
<dbReference type="Pfam" id="PF13237">
    <property type="entry name" value="Fer4_10"/>
    <property type="match status" value="1"/>
</dbReference>
<reference evidence="8" key="1">
    <citation type="journal article" date="2021" name="PeerJ">
        <title>Extensive microbial diversity within the chicken gut microbiome revealed by metagenomics and culture.</title>
        <authorList>
            <person name="Gilroy R."/>
            <person name="Ravi A."/>
            <person name="Getino M."/>
            <person name="Pursley I."/>
            <person name="Horton D.L."/>
            <person name="Alikhan N.F."/>
            <person name="Baker D."/>
            <person name="Gharbi K."/>
            <person name="Hall N."/>
            <person name="Watson M."/>
            <person name="Adriaenssens E.M."/>
            <person name="Foster-Nyarko E."/>
            <person name="Jarju S."/>
            <person name="Secka A."/>
            <person name="Antonio M."/>
            <person name="Oren A."/>
            <person name="Chaudhuri R.R."/>
            <person name="La Ragione R."/>
            <person name="Hildebrand F."/>
            <person name="Pallen M.J."/>
        </authorList>
    </citation>
    <scope>NUCLEOTIDE SEQUENCE</scope>
    <source>
        <strain evidence="8">CHK186-1790</strain>
    </source>
</reference>
<dbReference type="InterPro" id="IPR017900">
    <property type="entry name" value="4Fe4S_Fe_S_CS"/>
</dbReference>
<dbReference type="Proteomes" id="UP000823882">
    <property type="component" value="Unassembled WGS sequence"/>
</dbReference>
<proteinExistence type="predicted"/>
<feature type="compositionally biased region" description="Basic and acidic residues" evidence="5">
    <location>
        <begin position="432"/>
        <end position="451"/>
    </location>
</feature>
<evidence type="ECO:0000256" key="4">
    <source>
        <dbReference type="ARBA" id="ARBA00023014"/>
    </source>
</evidence>
<evidence type="ECO:0000313" key="8">
    <source>
        <dbReference type="EMBL" id="HJC39955.1"/>
    </source>
</evidence>
<evidence type="ECO:0000259" key="7">
    <source>
        <dbReference type="PROSITE" id="PS51656"/>
    </source>
</evidence>
<dbReference type="PANTHER" id="PTHR43560">
    <property type="entry name" value="ION-TRANSLOCATING OXIDOREDUCTASE COMPLEX SUBUNIT B"/>
    <property type="match status" value="1"/>
</dbReference>
<gene>
    <name evidence="8" type="ORF">H9701_00190</name>
</gene>
<name>A0A9D2NWY1_9FIRM</name>
<evidence type="ECO:0000256" key="3">
    <source>
        <dbReference type="ARBA" id="ARBA00023004"/>
    </source>
</evidence>
<sequence>MMKHSVILEYKRCRGCTTCIKNCPTEAIRVRSGKAAILNERCIDCGKCIQVCPHKAVKSISDSLEKLEKYQYRVALPDPALYGQFQHLDDVDIVLSGLLEIGFQKVFETARAAEILSDYARRTIRAGGEGPVPQISSACPTVMRMIRMRFPKLIPNIASTITPVELAAILARREAAAETGLPPEAIGVFSIVPCSSQVTAAHAPEYLQHPVLDGAFSIRDVYLRLLGPMKDLKERRPLSSAGIMGVGWAYCGGESAARLGQSYLAVDGIENCIQMLEEIEDGRLPEADFIELRACTQGCVGGCFTVENPYGARMRIKHLMRGLPVSRNRFDLQGPDRELVKGDRELQYLPALRLDQDRGAAMEKLLKIDEIFHSLPGLDCGSCGAPSCHALAEDVVLGRASLEDCIFKVRERMQYMAGAGEADEYLPAPFRQRKEPERRSGAHSKEGGHRP</sequence>
<keyword evidence="1" id="KW-0004">4Fe-4S</keyword>
<organism evidence="8 9">
    <name type="scientific">Candidatus Intestinimonas pullistercoris</name>
    <dbReference type="NCBI Taxonomy" id="2838623"/>
    <lineage>
        <taxon>Bacteria</taxon>
        <taxon>Bacillati</taxon>
        <taxon>Bacillota</taxon>
        <taxon>Clostridia</taxon>
        <taxon>Eubacteriales</taxon>
        <taxon>Intestinimonas</taxon>
    </lineage>
</organism>
<keyword evidence="2" id="KW-0479">Metal-binding</keyword>
<evidence type="ECO:0000259" key="6">
    <source>
        <dbReference type="PROSITE" id="PS51379"/>
    </source>
</evidence>
<comment type="caution">
    <text evidence="8">The sequence shown here is derived from an EMBL/GenBank/DDBJ whole genome shotgun (WGS) entry which is preliminary data.</text>
</comment>
<dbReference type="InterPro" id="IPR050395">
    <property type="entry name" value="4Fe4S_Ferredoxin_RnfB"/>
</dbReference>
<dbReference type="PROSITE" id="PS51379">
    <property type="entry name" value="4FE4S_FER_2"/>
    <property type="match status" value="2"/>
</dbReference>
<feature type="domain" description="4Fe-4S ferredoxin-type" evidence="6">
    <location>
        <begin position="4"/>
        <end position="32"/>
    </location>
</feature>
<evidence type="ECO:0000313" key="9">
    <source>
        <dbReference type="Proteomes" id="UP000823882"/>
    </source>
</evidence>
<feature type="domain" description="4Fe-4S" evidence="7">
    <location>
        <begin position="363"/>
        <end position="422"/>
    </location>
</feature>
<dbReference type="Gene3D" id="3.40.950.10">
    <property type="entry name" value="Fe-only Hydrogenase (Larger Subunit), Chain L, domain 3"/>
    <property type="match status" value="1"/>
</dbReference>
<dbReference type="EMBL" id="DWWJ01000002">
    <property type="protein sequence ID" value="HJC39955.1"/>
    <property type="molecule type" value="Genomic_DNA"/>
</dbReference>
<evidence type="ECO:0000256" key="1">
    <source>
        <dbReference type="ARBA" id="ARBA00022485"/>
    </source>
</evidence>
<feature type="domain" description="4Fe-4S ferredoxin-type" evidence="6">
    <location>
        <begin position="33"/>
        <end position="62"/>
    </location>
</feature>
<dbReference type="SUPFAM" id="SSF53920">
    <property type="entry name" value="Fe-only hydrogenase"/>
    <property type="match status" value="1"/>
</dbReference>
<evidence type="ECO:0000256" key="5">
    <source>
        <dbReference type="SAM" id="MobiDB-lite"/>
    </source>
</evidence>
<dbReference type="InterPro" id="IPR017896">
    <property type="entry name" value="4Fe4S_Fe-S-bd"/>
</dbReference>
<dbReference type="Gene3D" id="1.10.15.40">
    <property type="entry name" value="Electron transport complex subunit B, putative Fe-S cluster"/>
    <property type="match status" value="1"/>
</dbReference>
<accession>A0A9D2NWY1</accession>
<dbReference type="Pfam" id="PF02906">
    <property type="entry name" value="Fe_hyd_lg_C"/>
    <property type="match status" value="2"/>
</dbReference>
<dbReference type="AlphaFoldDB" id="A0A9D2NWY1"/>
<dbReference type="PROSITE" id="PS51656">
    <property type="entry name" value="4FE4S"/>
    <property type="match status" value="1"/>
</dbReference>
<evidence type="ECO:0000256" key="2">
    <source>
        <dbReference type="ARBA" id="ARBA00022723"/>
    </source>
</evidence>
<dbReference type="SUPFAM" id="SSF54862">
    <property type="entry name" value="4Fe-4S ferredoxins"/>
    <property type="match status" value="1"/>
</dbReference>
<keyword evidence="4" id="KW-0411">Iron-sulfur</keyword>
<feature type="region of interest" description="Disordered" evidence="5">
    <location>
        <begin position="425"/>
        <end position="451"/>
    </location>
</feature>
<dbReference type="PROSITE" id="PS00198">
    <property type="entry name" value="4FE4S_FER_1"/>
    <property type="match status" value="1"/>
</dbReference>